<feature type="domain" description="ABC transporter" evidence="11">
    <location>
        <begin position="2"/>
        <end position="233"/>
    </location>
</feature>
<evidence type="ECO:0000256" key="6">
    <source>
        <dbReference type="ARBA" id="ARBA00022741"/>
    </source>
</evidence>
<keyword evidence="7 10" id="KW-0067">ATP-binding</keyword>
<name>F3YY98_DESAF</name>
<dbReference type="InterPro" id="IPR017871">
    <property type="entry name" value="ABC_transporter-like_CS"/>
</dbReference>
<dbReference type="PROSITE" id="PS00211">
    <property type="entry name" value="ABC_TRANSPORTER_1"/>
    <property type="match status" value="1"/>
</dbReference>
<dbReference type="STRING" id="690850.Desaf_1203"/>
<evidence type="ECO:0000256" key="7">
    <source>
        <dbReference type="ARBA" id="ARBA00022840"/>
    </source>
</evidence>
<accession>F3YY98</accession>
<dbReference type="KEGG" id="daf:Desaf_1203"/>
<evidence type="ECO:0000256" key="1">
    <source>
        <dbReference type="ARBA" id="ARBA00002579"/>
    </source>
</evidence>
<keyword evidence="6 10" id="KW-0547">Nucleotide-binding</keyword>
<organism evidence="12 13">
    <name type="scientific">Desulfocurvibacter africanus subsp. africanus str. Walvis Bay</name>
    <dbReference type="NCBI Taxonomy" id="690850"/>
    <lineage>
        <taxon>Bacteria</taxon>
        <taxon>Pseudomonadati</taxon>
        <taxon>Thermodesulfobacteriota</taxon>
        <taxon>Desulfovibrionia</taxon>
        <taxon>Desulfovibrionales</taxon>
        <taxon>Desulfovibrionaceae</taxon>
        <taxon>Desulfocurvibacter</taxon>
    </lineage>
</organism>
<dbReference type="NCBIfam" id="TIGR02673">
    <property type="entry name" value="FtsE"/>
    <property type="match status" value="1"/>
</dbReference>
<dbReference type="InterPro" id="IPR003593">
    <property type="entry name" value="AAA+_ATPase"/>
</dbReference>
<keyword evidence="4 10" id="KW-1003">Cell membrane</keyword>
<keyword evidence="13" id="KW-1185">Reference proteome</keyword>
<dbReference type="GO" id="GO:0022857">
    <property type="term" value="F:transmembrane transporter activity"/>
    <property type="evidence" value="ECO:0007669"/>
    <property type="project" value="TreeGrafter"/>
</dbReference>
<keyword evidence="8 10" id="KW-0472">Membrane</keyword>
<evidence type="ECO:0000256" key="10">
    <source>
        <dbReference type="RuleBase" id="RU365094"/>
    </source>
</evidence>
<proteinExistence type="inferred from homology"/>
<dbReference type="PANTHER" id="PTHR24220">
    <property type="entry name" value="IMPORT ATP-BINDING PROTEIN"/>
    <property type="match status" value="1"/>
</dbReference>
<dbReference type="Proteomes" id="UP000007844">
    <property type="component" value="Chromosome"/>
</dbReference>
<dbReference type="InterPro" id="IPR005286">
    <property type="entry name" value="Cell_div_FtsE"/>
</dbReference>
<dbReference type="HOGENOM" id="CLU_000604_1_22_7"/>
<keyword evidence="9 10" id="KW-0131">Cell cycle</keyword>
<dbReference type="GO" id="GO:0016887">
    <property type="term" value="F:ATP hydrolysis activity"/>
    <property type="evidence" value="ECO:0007669"/>
    <property type="project" value="InterPro"/>
</dbReference>
<dbReference type="SMART" id="SM00382">
    <property type="entry name" value="AAA"/>
    <property type="match status" value="1"/>
</dbReference>
<dbReference type="AlphaFoldDB" id="F3YY98"/>
<evidence type="ECO:0000256" key="4">
    <source>
        <dbReference type="ARBA" id="ARBA00022475"/>
    </source>
</evidence>
<dbReference type="InterPro" id="IPR015854">
    <property type="entry name" value="ABC_transpr_LolD-like"/>
</dbReference>
<dbReference type="PANTHER" id="PTHR24220:SF470">
    <property type="entry name" value="CELL DIVISION ATP-BINDING PROTEIN FTSE"/>
    <property type="match status" value="1"/>
</dbReference>
<dbReference type="PROSITE" id="PS50893">
    <property type="entry name" value="ABC_TRANSPORTER_2"/>
    <property type="match status" value="1"/>
</dbReference>
<reference evidence="12 13" key="1">
    <citation type="journal article" date="2011" name="J. Bacteriol.">
        <title>Genome sequence of the mercury-methylating and pleomorphic Desulfovibrio africanus Strain Walvis Bay.</title>
        <authorList>
            <person name="Brown S.D."/>
            <person name="Wall J.D."/>
            <person name="Kucken A.M."/>
            <person name="Gilmour C.C."/>
            <person name="Podar M."/>
            <person name="Brandt C.C."/>
            <person name="Teshima H."/>
            <person name="Detter J.C."/>
            <person name="Han C.S."/>
            <person name="Land M.L."/>
            <person name="Lucas S."/>
            <person name="Han J."/>
            <person name="Pennacchio L."/>
            <person name="Nolan M."/>
            <person name="Pitluck S."/>
            <person name="Woyke T."/>
            <person name="Goodwin L."/>
            <person name="Palumbo A.V."/>
            <person name="Elias D.A."/>
        </authorList>
    </citation>
    <scope>NUCLEOTIDE SEQUENCE [LARGE SCALE GENOMIC DNA]</scope>
    <source>
        <strain evidence="12 13">Walvis Bay</strain>
    </source>
</reference>
<protein>
    <recommendedName>
        <fullName evidence="3 10">Cell division ATP-binding protein FtsE</fullName>
    </recommendedName>
</protein>
<evidence type="ECO:0000256" key="8">
    <source>
        <dbReference type="ARBA" id="ARBA00023136"/>
    </source>
</evidence>
<gene>
    <name evidence="10" type="primary">ftsE</name>
    <name evidence="12" type="ORF">Desaf_1203</name>
</gene>
<dbReference type="GO" id="GO:0051301">
    <property type="term" value="P:cell division"/>
    <property type="evidence" value="ECO:0007669"/>
    <property type="project" value="UniProtKB-UniRule"/>
</dbReference>
<evidence type="ECO:0000256" key="9">
    <source>
        <dbReference type="ARBA" id="ARBA00023306"/>
    </source>
</evidence>
<comment type="similarity">
    <text evidence="2 10">Belongs to the ABC transporter superfamily.</text>
</comment>
<dbReference type="FunFam" id="3.40.50.300:FF:000056">
    <property type="entry name" value="Cell division ATP-binding protein FtsE"/>
    <property type="match status" value="1"/>
</dbReference>
<dbReference type="SUPFAM" id="SSF52540">
    <property type="entry name" value="P-loop containing nucleoside triphosphate hydrolases"/>
    <property type="match status" value="1"/>
</dbReference>
<evidence type="ECO:0000259" key="11">
    <source>
        <dbReference type="PROSITE" id="PS50893"/>
    </source>
</evidence>
<comment type="subunit">
    <text evidence="10">Homodimer. Forms a membrane-associated complex with FtsX.</text>
</comment>
<evidence type="ECO:0000313" key="13">
    <source>
        <dbReference type="Proteomes" id="UP000007844"/>
    </source>
</evidence>
<dbReference type="InterPro" id="IPR027417">
    <property type="entry name" value="P-loop_NTPase"/>
</dbReference>
<evidence type="ECO:0000256" key="3">
    <source>
        <dbReference type="ARBA" id="ARBA00020019"/>
    </source>
</evidence>
<dbReference type="GO" id="GO:0005886">
    <property type="term" value="C:plasma membrane"/>
    <property type="evidence" value="ECO:0007669"/>
    <property type="project" value="UniProtKB-SubCell"/>
</dbReference>
<dbReference type="RefSeq" id="WP_005984646.1">
    <property type="nucleotide sequence ID" value="NC_016629.1"/>
</dbReference>
<dbReference type="GO" id="GO:0005524">
    <property type="term" value="F:ATP binding"/>
    <property type="evidence" value="ECO:0007669"/>
    <property type="project" value="UniProtKB-UniRule"/>
</dbReference>
<keyword evidence="5 10" id="KW-0132">Cell division</keyword>
<comment type="subcellular location">
    <subcellularLocation>
        <location evidence="10">Cell membrane</location>
        <topology evidence="10">Peripheral membrane protein</topology>
        <orientation evidence="10">Cytoplasmic side</orientation>
    </subcellularLocation>
</comment>
<dbReference type="Pfam" id="PF00005">
    <property type="entry name" value="ABC_tran"/>
    <property type="match status" value="1"/>
</dbReference>
<dbReference type="InterPro" id="IPR003439">
    <property type="entry name" value="ABC_transporter-like_ATP-bd"/>
</dbReference>
<dbReference type="eggNOG" id="COG2884">
    <property type="taxonomic scope" value="Bacteria"/>
</dbReference>
<dbReference type="EMBL" id="CP003221">
    <property type="protein sequence ID" value="EGJ49542.1"/>
    <property type="molecule type" value="Genomic_DNA"/>
</dbReference>
<evidence type="ECO:0000256" key="2">
    <source>
        <dbReference type="ARBA" id="ARBA00005417"/>
    </source>
</evidence>
<evidence type="ECO:0000313" key="12">
    <source>
        <dbReference type="EMBL" id="EGJ49542.1"/>
    </source>
</evidence>
<comment type="function">
    <text evidence="1">Part of the ABC transporter FtsEX involved in cellular division. Important for assembly or stability of the septal ring.</text>
</comment>
<evidence type="ECO:0000256" key="5">
    <source>
        <dbReference type="ARBA" id="ARBA00022618"/>
    </source>
</evidence>
<dbReference type="Gene3D" id="3.40.50.300">
    <property type="entry name" value="P-loop containing nucleotide triphosphate hydrolases"/>
    <property type="match status" value="1"/>
</dbReference>
<sequence length="233" mass="25885">MLRLTKVSYNFGSNWALKNISFTLHKGDFLFLTGPSGAGKTTLLRLLYGALPLTRGLAQVAGFQLKGLHRRQLPQLRRQIGVVFQDFKILPLRTAFDNVALALEVRGTPQQLVERRVRAVLRALELEDKAHVQCEKLSGGEQQRVAIARSVVINPQLILADEPTGNLDPELSTRLMDVFKQFHTFGTTIIMATHSPDIVHSQPEAKVLHLEHGGIAAASFPLDEVEGVPEEWL</sequence>